<evidence type="ECO:0000259" key="4">
    <source>
        <dbReference type="Pfam" id="PF13193"/>
    </source>
</evidence>
<comment type="similarity">
    <text evidence="1">Belongs to the ATP-dependent AMP-binding enzyme family.</text>
</comment>
<dbReference type="InterPro" id="IPR042099">
    <property type="entry name" value="ANL_N_sf"/>
</dbReference>
<dbReference type="InterPro" id="IPR020845">
    <property type="entry name" value="AMP-binding_CS"/>
</dbReference>
<dbReference type="RefSeq" id="WP_161350502.1">
    <property type="nucleotide sequence ID" value="NZ_WTUX01000010.1"/>
</dbReference>
<dbReference type="Proteomes" id="UP000467322">
    <property type="component" value="Unassembled WGS sequence"/>
</dbReference>
<organism evidence="5 6">
    <name type="scientific">Maritimibacter harenae</name>
    <dbReference type="NCBI Taxonomy" id="2606218"/>
    <lineage>
        <taxon>Bacteria</taxon>
        <taxon>Pseudomonadati</taxon>
        <taxon>Pseudomonadota</taxon>
        <taxon>Alphaproteobacteria</taxon>
        <taxon>Rhodobacterales</taxon>
        <taxon>Roseobacteraceae</taxon>
        <taxon>Maritimibacter</taxon>
    </lineage>
</organism>
<dbReference type="Pfam" id="PF13193">
    <property type="entry name" value="AMP-binding_C"/>
    <property type="match status" value="1"/>
</dbReference>
<protein>
    <submittedName>
        <fullName evidence="5">AMP-binding protein</fullName>
    </submittedName>
</protein>
<keyword evidence="6" id="KW-1185">Reference proteome</keyword>
<dbReference type="Pfam" id="PF00501">
    <property type="entry name" value="AMP-binding"/>
    <property type="match status" value="1"/>
</dbReference>
<dbReference type="SUPFAM" id="SSF56801">
    <property type="entry name" value="Acetyl-CoA synthetase-like"/>
    <property type="match status" value="1"/>
</dbReference>
<sequence length="503" mass="53514">MTRIHELADGAAPEATAIVDHDGAVYSYAALNDMVTQMAETLAALGLRAGDRLMILSENCATYVTALLAASRLGAWALPVNARQSEDEIAAIRAHAGVRAVVFTPEASAPSRAHAEALGATSRGRLACGDILVAGPFDEAGTAPEPTPADPAEQVAALIYTTGTTSAPKGVMLTHSNLVWNARVSAELRRITADDIVVGVLPGTHIFGFASVILATLAAGSTLRLLPRFSAEAVLDVFADGGSVMPAVPQMYQAILAELARRGTPPDAPRLRYISSGGAPLDPEWKERIEATFGIPLQNGYGLTETSPGVSGTRLDNPRQDTSVGEILEDVECLIDAPDENGVGELLIRGPNVMKGYFRNPEATAQAIRPDGYFRSGDLARIDPDGTLWIMGRKKELIIRSGFNIYPPEIEAMLTRHPDVHQTAVVGRPVPGNEEILAFVTAKPGVTEDDLKAFLHEHLVGYKVPQHILIIDRFPVAATGKILKHKLTDAFAPLLAERDAAAC</sequence>
<feature type="domain" description="AMP-dependent synthetase/ligase" evidence="3">
    <location>
        <begin position="12"/>
        <end position="358"/>
    </location>
</feature>
<dbReference type="InterPro" id="IPR045851">
    <property type="entry name" value="AMP-bd_C_sf"/>
</dbReference>
<dbReference type="PANTHER" id="PTHR43201:SF5">
    <property type="entry name" value="MEDIUM-CHAIN ACYL-COA LIGASE ACSF2, MITOCHONDRIAL"/>
    <property type="match status" value="1"/>
</dbReference>
<evidence type="ECO:0000256" key="1">
    <source>
        <dbReference type="ARBA" id="ARBA00006432"/>
    </source>
</evidence>
<dbReference type="GO" id="GO:0031956">
    <property type="term" value="F:medium-chain fatty acid-CoA ligase activity"/>
    <property type="evidence" value="ECO:0007669"/>
    <property type="project" value="TreeGrafter"/>
</dbReference>
<evidence type="ECO:0000313" key="6">
    <source>
        <dbReference type="Proteomes" id="UP000467322"/>
    </source>
</evidence>
<dbReference type="PROSITE" id="PS00455">
    <property type="entry name" value="AMP_BINDING"/>
    <property type="match status" value="1"/>
</dbReference>
<dbReference type="Gene3D" id="3.30.300.30">
    <property type="match status" value="1"/>
</dbReference>
<evidence type="ECO:0000259" key="3">
    <source>
        <dbReference type="Pfam" id="PF00501"/>
    </source>
</evidence>
<feature type="domain" description="AMP-binding enzyme C-terminal" evidence="4">
    <location>
        <begin position="409"/>
        <end position="481"/>
    </location>
</feature>
<dbReference type="GO" id="GO:0006631">
    <property type="term" value="P:fatty acid metabolic process"/>
    <property type="evidence" value="ECO:0007669"/>
    <property type="project" value="TreeGrafter"/>
</dbReference>
<evidence type="ECO:0000256" key="2">
    <source>
        <dbReference type="ARBA" id="ARBA00022598"/>
    </source>
</evidence>
<reference evidence="5 6" key="1">
    <citation type="submission" date="2019-12" db="EMBL/GenBank/DDBJ databases">
        <title>Maritimibacter sp. nov. sp. isolated from sea sand.</title>
        <authorList>
            <person name="Kim J."/>
            <person name="Jeong S.E."/>
            <person name="Jung H.S."/>
            <person name="Jeon C.O."/>
        </authorList>
    </citation>
    <scope>NUCLEOTIDE SEQUENCE [LARGE SCALE GENOMIC DNA]</scope>
    <source>
        <strain evidence="5 6">DP07</strain>
    </source>
</reference>
<gene>
    <name evidence="5" type="ORF">GQE99_05035</name>
</gene>
<dbReference type="Gene3D" id="3.40.50.12780">
    <property type="entry name" value="N-terminal domain of ligase-like"/>
    <property type="match status" value="1"/>
</dbReference>
<keyword evidence="2" id="KW-0436">Ligase</keyword>
<dbReference type="EMBL" id="WTUX01000010">
    <property type="protein sequence ID" value="MZR12377.1"/>
    <property type="molecule type" value="Genomic_DNA"/>
</dbReference>
<proteinExistence type="inferred from homology"/>
<dbReference type="InterPro" id="IPR000873">
    <property type="entry name" value="AMP-dep_synth/lig_dom"/>
</dbReference>
<name>A0A845M3S0_9RHOB</name>
<dbReference type="AlphaFoldDB" id="A0A845M3S0"/>
<comment type="caution">
    <text evidence="5">The sequence shown here is derived from an EMBL/GenBank/DDBJ whole genome shotgun (WGS) entry which is preliminary data.</text>
</comment>
<evidence type="ECO:0000313" key="5">
    <source>
        <dbReference type="EMBL" id="MZR12377.1"/>
    </source>
</evidence>
<dbReference type="PANTHER" id="PTHR43201">
    <property type="entry name" value="ACYL-COA SYNTHETASE"/>
    <property type="match status" value="1"/>
</dbReference>
<dbReference type="InterPro" id="IPR025110">
    <property type="entry name" value="AMP-bd_C"/>
</dbReference>
<accession>A0A845M3S0</accession>